<dbReference type="EMBL" id="CM046392">
    <property type="protein sequence ID" value="KAI8554237.1"/>
    <property type="molecule type" value="Genomic_DNA"/>
</dbReference>
<keyword evidence="2" id="KW-1185">Reference proteome</keyword>
<dbReference type="Proteomes" id="UP001062846">
    <property type="component" value="Chromosome 5"/>
</dbReference>
<accession>A0ACC0NNA4</accession>
<sequence length="78" mass="8807">MSRNMKWFTCFGAKDLIFYSGEVGGATGFLILDRKEEKSFSFSNGEKSQSLETRSSRVVLKTDEREGEKGEGEEVRDS</sequence>
<comment type="caution">
    <text evidence="1">The sequence shown here is derived from an EMBL/GenBank/DDBJ whole genome shotgun (WGS) entry which is preliminary data.</text>
</comment>
<organism evidence="1 2">
    <name type="scientific">Rhododendron molle</name>
    <name type="common">Chinese azalea</name>
    <name type="synonym">Azalea mollis</name>
    <dbReference type="NCBI Taxonomy" id="49168"/>
    <lineage>
        <taxon>Eukaryota</taxon>
        <taxon>Viridiplantae</taxon>
        <taxon>Streptophyta</taxon>
        <taxon>Embryophyta</taxon>
        <taxon>Tracheophyta</taxon>
        <taxon>Spermatophyta</taxon>
        <taxon>Magnoliopsida</taxon>
        <taxon>eudicotyledons</taxon>
        <taxon>Gunneridae</taxon>
        <taxon>Pentapetalae</taxon>
        <taxon>asterids</taxon>
        <taxon>Ericales</taxon>
        <taxon>Ericaceae</taxon>
        <taxon>Ericoideae</taxon>
        <taxon>Rhodoreae</taxon>
        <taxon>Rhododendron</taxon>
    </lineage>
</organism>
<reference evidence="1" key="1">
    <citation type="submission" date="2022-02" db="EMBL/GenBank/DDBJ databases">
        <title>Plant Genome Project.</title>
        <authorList>
            <person name="Zhang R.-G."/>
        </authorList>
    </citation>
    <scope>NUCLEOTIDE SEQUENCE</scope>
    <source>
        <strain evidence="1">AT1</strain>
    </source>
</reference>
<gene>
    <name evidence="1" type="ORF">RHMOL_Rhmol05G0082800</name>
</gene>
<proteinExistence type="predicted"/>
<name>A0ACC0NNA4_RHOML</name>
<evidence type="ECO:0000313" key="1">
    <source>
        <dbReference type="EMBL" id="KAI8554237.1"/>
    </source>
</evidence>
<evidence type="ECO:0000313" key="2">
    <source>
        <dbReference type="Proteomes" id="UP001062846"/>
    </source>
</evidence>
<protein>
    <submittedName>
        <fullName evidence="1">Uncharacterized protein</fullName>
    </submittedName>
</protein>